<protein>
    <submittedName>
        <fullName evidence="3">Serine/threonine protein phosphatase</fullName>
    </submittedName>
</protein>
<dbReference type="InterPro" id="IPR015655">
    <property type="entry name" value="PP2C"/>
</dbReference>
<dbReference type="SUPFAM" id="SSF81606">
    <property type="entry name" value="PP2C-like"/>
    <property type="match status" value="1"/>
</dbReference>
<gene>
    <name evidence="3" type="ORF">Dac01nite_09140</name>
</gene>
<dbReference type="SMART" id="SM00331">
    <property type="entry name" value="PP2C_SIG"/>
    <property type="match status" value="1"/>
</dbReference>
<proteinExistence type="predicted"/>
<keyword evidence="4" id="KW-1185">Reference proteome</keyword>
<dbReference type="GO" id="GO:0004722">
    <property type="term" value="F:protein serine/threonine phosphatase activity"/>
    <property type="evidence" value="ECO:0007669"/>
    <property type="project" value="InterPro"/>
</dbReference>
<dbReference type="AlphaFoldDB" id="A0A919UFW1"/>
<evidence type="ECO:0000256" key="1">
    <source>
        <dbReference type="SAM" id="MobiDB-lite"/>
    </source>
</evidence>
<dbReference type="InterPro" id="IPR036457">
    <property type="entry name" value="PPM-type-like_dom_sf"/>
</dbReference>
<evidence type="ECO:0000313" key="3">
    <source>
        <dbReference type="EMBL" id="GIG54162.1"/>
    </source>
</evidence>
<comment type="caution">
    <text evidence="3">The sequence shown here is derived from an EMBL/GenBank/DDBJ whole genome shotgun (WGS) entry which is preliminary data.</text>
</comment>
<name>A0A919UFW1_9MICO</name>
<dbReference type="Pfam" id="PF13672">
    <property type="entry name" value="PP2C_2"/>
    <property type="match status" value="1"/>
</dbReference>
<feature type="region of interest" description="Disordered" evidence="1">
    <location>
        <begin position="240"/>
        <end position="273"/>
    </location>
</feature>
<dbReference type="InterPro" id="IPR001932">
    <property type="entry name" value="PPM-type_phosphatase-like_dom"/>
</dbReference>
<dbReference type="SMART" id="SM00332">
    <property type="entry name" value="PP2Cc"/>
    <property type="match status" value="1"/>
</dbReference>
<feature type="domain" description="PPM-type phosphatase" evidence="2">
    <location>
        <begin position="7"/>
        <end position="236"/>
    </location>
</feature>
<reference evidence="3" key="1">
    <citation type="submission" date="2021-01" db="EMBL/GenBank/DDBJ databases">
        <title>Whole genome shotgun sequence of Demequina activiva NBRC 110675.</title>
        <authorList>
            <person name="Komaki H."/>
            <person name="Tamura T."/>
        </authorList>
    </citation>
    <scope>NUCLEOTIDE SEQUENCE</scope>
    <source>
        <strain evidence="3">NBRC 110675</strain>
    </source>
</reference>
<evidence type="ECO:0000259" key="2">
    <source>
        <dbReference type="PROSITE" id="PS51746"/>
    </source>
</evidence>
<dbReference type="EMBL" id="BONR01000001">
    <property type="protein sequence ID" value="GIG54162.1"/>
    <property type="molecule type" value="Genomic_DNA"/>
</dbReference>
<accession>A0A919UFW1</accession>
<dbReference type="PANTHER" id="PTHR47992">
    <property type="entry name" value="PROTEIN PHOSPHATASE"/>
    <property type="match status" value="1"/>
</dbReference>
<dbReference type="RefSeq" id="WP_203653664.1">
    <property type="nucleotide sequence ID" value="NZ_BONR01000001.1"/>
</dbReference>
<dbReference type="Gene3D" id="3.60.40.10">
    <property type="entry name" value="PPM-type phosphatase domain"/>
    <property type="match status" value="1"/>
</dbReference>
<evidence type="ECO:0000313" key="4">
    <source>
        <dbReference type="Proteomes" id="UP000652354"/>
    </source>
</evidence>
<sequence>MSTPWCTGGGATDCGPRGENQDAYLSAGRVHIVADGMGGHVGGAAAAQAVIEAFRPLAGAPVATPADVKAAVERARSLVADVSHQAGGEAGATLSGAVAVEHDGEPWWMVINVGDSRVYALEGGALRQVTVDHSHVQELVDAGRITPAEAESHPDRNLVTRAIGDSWPGFDGWLVRARPGLRLVVASDGLMKVIADARIASIAALAGTADAAAQRLVAAALEAGTTDNVTVVVADTLHAQTPRDASPAPWTAWGEDALDDDDTTVSGRARVDA</sequence>
<dbReference type="Proteomes" id="UP000652354">
    <property type="component" value="Unassembled WGS sequence"/>
</dbReference>
<dbReference type="PROSITE" id="PS51746">
    <property type="entry name" value="PPM_2"/>
    <property type="match status" value="1"/>
</dbReference>
<organism evidence="3 4">
    <name type="scientific">Demequina activiva</name>
    <dbReference type="NCBI Taxonomy" id="1582364"/>
    <lineage>
        <taxon>Bacteria</taxon>
        <taxon>Bacillati</taxon>
        <taxon>Actinomycetota</taxon>
        <taxon>Actinomycetes</taxon>
        <taxon>Micrococcales</taxon>
        <taxon>Demequinaceae</taxon>
        <taxon>Demequina</taxon>
    </lineage>
</organism>